<sequence>MVTCTQEWLKSRQSYNPKVSQAATEVRTGQKWRAAYAVDATDSWLRHKVLVSAVYDGKAGLDSSTTPVTVPI</sequence>
<keyword evidence="2" id="KW-1185">Reference proteome</keyword>
<evidence type="ECO:0000313" key="2">
    <source>
        <dbReference type="Proteomes" id="UP001279410"/>
    </source>
</evidence>
<evidence type="ECO:0000313" key="1">
    <source>
        <dbReference type="EMBL" id="GLD72053.1"/>
    </source>
</evidence>
<gene>
    <name evidence="1" type="ORF">AKAME5_002337700</name>
</gene>
<comment type="caution">
    <text evidence="1">The sequence shown here is derived from an EMBL/GenBank/DDBJ whole genome shotgun (WGS) entry which is preliminary data.</text>
</comment>
<proteinExistence type="predicted"/>
<protein>
    <submittedName>
        <fullName evidence="1">Uncharacterized protein</fullName>
    </submittedName>
</protein>
<dbReference type="Proteomes" id="UP001279410">
    <property type="component" value="Unassembled WGS sequence"/>
</dbReference>
<reference evidence="1" key="1">
    <citation type="submission" date="2022-08" db="EMBL/GenBank/DDBJ databases">
        <title>Genome sequencing of akame (Lates japonicus).</title>
        <authorList>
            <person name="Hashiguchi Y."/>
            <person name="Takahashi H."/>
        </authorList>
    </citation>
    <scope>NUCLEOTIDE SEQUENCE</scope>
    <source>
        <strain evidence="1">Kochi</strain>
    </source>
</reference>
<organism evidence="1 2">
    <name type="scientific">Lates japonicus</name>
    <name type="common">Japanese lates</name>
    <dbReference type="NCBI Taxonomy" id="270547"/>
    <lineage>
        <taxon>Eukaryota</taxon>
        <taxon>Metazoa</taxon>
        <taxon>Chordata</taxon>
        <taxon>Craniata</taxon>
        <taxon>Vertebrata</taxon>
        <taxon>Euteleostomi</taxon>
        <taxon>Actinopterygii</taxon>
        <taxon>Neopterygii</taxon>
        <taxon>Teleostei</taxon>
        <taxon>Neoteleostei</taxon>
        <taxon>Acanthomorphata</taxon>
        <taxon>Carangaria</taxon>
        <taxon>Carangaria incertae sedis</taxon>
        <taxon>Centropomidae</taxon>
        <taxon>Lates</taxon>
    </lineage>
</organism>
<dbReference type="AlphaFoldDB" id="A0AAD3NGH3"/>
<accession>A0AAD3NGH3</accession>
<dbReference type="EMBL" id="BRZM01000843">
    <property type="protein sequence ID" value="GLD72053.1"/>
    <property type="molecule type" value="Genomic_DNA"/>
</dbReference>
<name>A0AAD3NGH3_LATJO</name>